<gene>
    <name evidence="16" type="primary">dgkA</name>
    <name evidence="16" type="ORF">GCM10017764_04030</name>
</gene>
<keyword evidence="4" id="KW-0444">Lipid biosynthesis</keyword>
<evidence type="ECO:0000256" key="2">
    <source>
        <dbReference type="ARBA" id="ARBA00005967"/>
    </source>
</evidence>
<organism evidence="16 17">
    <name type="scientific">Sphingobacterium griseoflavum</name>
    <dbReference type="NCBI Taxonomy" id="1474952"/>
    <lineage>
        <taxon>Bacteria</taxon>
        <taxon>Pseudomonadati</taxon>
        <taxon>Bacteroidota</taxon>
        <taxon>Sphingobacteriia</taxon>
        <taxon>Sphingobacteriales</taxon>
        <taxon>Sphingobacteriaceae</taxon>
        <taxon>Sphingobacterium</taxon>
    </lineage>
</organism>
<dbReference type="PANTHER" id="PTHR34299:SF1">
    <property type="entry name" value="DIACYLGLYCEROL KINASE"/>
    <property type="match status" value="1"/>
</dbReference>
<evidence type="ECO:0000256" key="9">
    <source>
        <dbReference type="ARBA" id="ARBA00022840"/>
    </source>
</evidence>
<evidence type="ECO:0000256" key="10">
    <source>
        <dbReference type="ARBA" id="ARBA00022989"/>
    </source>
</evidence>
<reference evidence="17" key="1">
    <citation type="journal article" date="2019" name="Int. J. Syst. Evol. Microbiol.">
        <title>The Global Catalogue of Microorganisms (GCM) 10K type strain sequencing project: providing services to taxonomists for standard genome sequencing and annotation.</title>
        <authorList>
            <consortium name="The Broad Institute Genomics Platform"/>
            <consortium name="The Broad Institute Genome Sequencing Center for Infectious Disease"/>
            <person name="Wu L."/>
            <person name="Ma J."/>
        </authorList>
    </citation>
    <scope>NUCLEOTIDE SEQUENCE [LARGE SCALE GENOMIC DNA]</scope>
    <source>
        <strain evidence="17">CGMCC 1.12966</strain>
    </source>
</reference>
<keyword evidence="17" id="KW-1185">Reference proteome</keyword>
<keyword evidence="9" id="KW-0067">ATP-binding</keyword>
<evidence type="ECO:0000256" key="3">
    <source>
        <dbReference type="ARBA" id="ARBA00022475"/>
    </source>
</evidence>
<comment type="similarity">
    <text evidence="2">Belongs to the bacterial diacylglycerol kinase family.</text>
</comment>
<comment type="caution">
    <text evidence="16">The sequence shown here is derived from an EMBL/GenBank/DDBJ whole genome shotgun (WGS) entry which is preliminary data.</text>
</comment>
<keyword evidence="11" id="KW-0443">Lipid metabolism</keyword>
<keyword evidence="3" id="KW-1003">Cell membrane</keyword>
<keyword evidence="14" id="KW-1208">Phospholipid metabolism</keyword>
<dbReference type="Gene3D" id="1.10.287.3610">
    <property type="match status" value="1"/>
</dbReference>
<evidence type="ECO:0000256" key="5">
    <source>
        <dbReference type="ARBA" id="ARBA00022679"/>
    </source>
</evidence>
<proteinExistence type="inferred from homology"/>
<feature type="transmembrane region" description="Helical" evidence="15">
    <location>
        <begin position="56"/>
        <end position="76"/>
    </location>
</feature>
<dbReference type="CDD" id="cd14265">
    <property type="entry name" value="UDPK_IM_like"/>
    <property type="match status" value="1"/>
</dbReference>
<feature type="transmembrane region" description="Helical" evidence="15">
    <location>
        <begin position="97"/>
        <end position="118"/>
    </location>
</feature>
<dbReference type="EMBL" id="BNAF01000001">
    <property type="protein sequence ID" value="GHE23435.1"/>
    <property type="molecule type" value="Genomic_DNA"/>
</dbReference>
<keyword evidence="5" id="KW-0808">Transferase</keyword>
<dbReference type="PANTHER" id="PTHR34299">
    <property type="entry name" value="DIACYLGLYCEROL KINASE"/>
    <property type="match status" value="1"/>
</dbReference>
<evidence type="ECO:0000256" key="14">
    <source>
        <dbReference type="ARBA" id="ARBA00023264"/>
    </source>
</evidence>
<evidence type="ECO:0000256" key="13">
    <source>
        <dbReference type="ARBA" id="ARBA00023209"/>
    </source>
</evidence>
<dbReference type="InterPro" id="IPR033717">
    <property type="entry name" value="UDPK"/>
</dbReference>
<evidence type="ECO:0000256" key="11">
    <source>
        <dbReference type="ARBA" id="ARBA00023098"/>
    </source>
</evidence>
<accession>A0ABQ3HT93</accession>
<evidence type="ECO:0000313" key="16">
    <source>
        <dbReference type="EMBL" id="GHE23435.1"/>
    </source>
</evidence>
<dbReference type="Pfam" id="PF01219">
    <property type="entry name" value="DAGK_prokar"/>
    <property type="match status" value="1"/>
</dbReference>
<dbReference type="Proteomes" id="UP000620550">
    <property type="component" value="Unassembled WGS sequence"/>
</dbReference>
<feature type="transmembrane region" description="Helical" evidence="15">
    <location>
        <begin position="32"/>
        <end position="50"/>
    </location>
</feature>
<evidence type="ECO:0000256" key="12">
    <source>
        <dbReference type="ARBA" id="ARBA00023136"/>
    </source>
</evidence>
<dbReference type="GO" id="GO:0016301">
    <property type="term" value="F:kinase activity"/>
    <property type="evidence" value="ECO:0007669"/>
    <property type="project" value="UniProtKB-KW"/>
</dbReference>
<evidence type="ECO:0000256" key="15">
    <source>
        <dbReference type="SAM" id="Phobius"/>
    </source>
</evidence>
<dbReference type="InterPro" id="IPR000829">
    <property type="entry name" value="DAGK"/>
</dbReference>
<keyword evidence="12 15" id="KW-0472">Membrane</keyword>
<sequence length="121" mass="13200">MKKKKITLISRLQSLKYAYHGLKTVFSEEPNAKIHLAVAFLVTVAGIYFQIAIQEWIALCLCIAFVITMELLNTSIEHLADAASPTWHPLVKKAKDIAAAAVLVSATAAILIGLAIFIPKI</sequence>
<protein>
    <submittedName>
        <fullName evidence="16">Undecaprenol kinase</fullName>
    </submittedName>
</protein>
<dbReference type="RefSeq" id="WP_229826287.1">
    <property type="nucleotide sequence ID" value="NZ_BNAF01000001.1"/>
</dbReference>
<evidence type="ECO:0000256" key="7">
    <source>
        <dbReference type="ARBA" id="ARBA00022741"/>
    </source>
</evidence>
<keyword evidence="7" id="KW-0547">Nucleotide-binding</keyword>
<evidence type="ECO:0000256" key="6">
    <source>
        <dbReference type="ARBA" id="ARBA00022692"/>
    </source>
</evidence>
<evidence type="ECO:0000313" key="17">
    <source>
        <dbReference type="Proteomes" id="UP000620550"/>
    </source>
</evidence>
<keyword evidence="13" id="KW-0594">Phospholipid biosynthesis</keyword>
<evidence type="ECO:0000256" key="8">
    <source>
        <dbReference type="ARBA" id="ARBA00022777"/>
    </source>
</evidence>
<name>A0ABQ3HT93_9SPHI</name>
<keyword evidence="8 16" id="KW-0418">Kinase</keyword>
<evidence type="ECO:0000256" key="4">
    <source>
        <dbReference type="ARBA" id="ARBA00022516"/>
    </source>
</evidence>
<keyword evidence="10 15" id="KW-1133">Transmembrane helix</keyword>
<keyword evidence="6 15" id="KW-0812">Transmembrane</keyword>
<comment type="subcellular location">
    <subcellularLocation>
        <location evidence="1">Cell membrane</location>
        <topology evidence="1">Multi-pass membrane protein</topology>
    </subcellularLocation>
</comment>
<dbReference type="InterPro" id="IPR036945">
    <property type="entry name" value="DAGK_sf"/>
</dbReference>
<evidence type="ECO:0000256" key="1">
    <source>
        <dbReference type="ARBA" id="ARBA00004651"/>
    </source>
</evidence>